<name>A0ABQ8TCU3_PERAM</name>
<organism evidence="2 3">
    <name type="scientific">Periplaneta americana</name>
    <name type="common">American cockroach</name>
    <name type="synonym">Blatta americana</name>
    <dbReference type="NCBI Taxonomy" id="6978"/>
    <lineage>
        <taxon>Eukaryota</taxon>
        <taxon>Metazoa</taxon>
        <taxon>Ecdysozoa</taxon>
        <taxon>Arthropoda</taxon>
        <taxon>Hexapoda</taxon>
        <taxon>Insecta</taxon>
        <taxon>Pterygota</taxon>
        <taxon>Neoptera</taxon>
        <taxon>Polyneoptera</taxon>
        <taxon>Dictyoptera</taxon>
        <taxon>Blattodea</taxon>
        <taxon>Blattoidea</taxon>
        <taxon>Blattidae</taxon>
        <taxon>Blattinae</taxon>
        <taxon>Periplaneta</taxon>
    </lineage>
</organism>
<feature type="region of interest" description="Disordered" evidence="1">
    <location>
        <begin position="22"/>
        <end position="70"/>
    </location>
</feature>
<proteinExistence type="predicted"/>
<dbReference type="Proteomes" id="UP001148838">
    <property type="component" value="Unassembled WGS sequence"/>
</dbReference>
<comment type="caution">
    <text evidence="2">The sequence shown here is derived from an EMBL/GenBank/DDBJ whole genome shotgun (WGS) entry which is preliminary data.</text>
</comment>
<accession>A0ABQ8TCU3</accession>
<feature type="compositionally biased region" description="Basic and acidic residues" evidence="1">
    <location>
        <begin position="58"/>
        <end position="70"/>
    </location>
</feature>
<sequence length="360" mass="39922">MEQNGECEVDRQNKKLSCARKIGLRKNNAETDKEEKNKLTGLLAKEKLPTEGCTGGNGEREKSSEQKKISDDIQDTVYVSYGEAKTENRKDLKMLDFHADKNSIKHTTMRVLPFLTISPGISLPPQPVLIRWKTWLDAVNYYAKYYGKIMEVIDALDNTDSSAVAAVKSLPSEQLLEDILFIDSNFKIVSKIITLLESSKLQLSEALNIVYKVSQTVIQNNNSLISEKVKLDDNLGVVKYLPIEAKTATLSDDKVTFSANDDSGYNCSANDRFSGVVRASINFFVEDRVGAGGPEAYQEGTWLSRTDVGNPPVSIGFTNTTQDAQWAKKHAEGEKLEIPVSGVVKTLDIQYTDGRHLCIG</sequence>
<protein>
    <submittedName>
        <fullName evidence="2">Uncharacterized protein</fullName>
    </submittedName>
</protein>
<keyword evidence="3" id="KW-1185">Reference proteome</keyword>
<gene>
    <name evidence="2" type="ORF">ANN_06162</name>
</gene>
<dbReference type="EMBL" id="JAJSOF020000011">
    <property type="protein sequence ID" value="KAJ4444370.1"/>
    <property type="molecule type" value="Genomic_DNA"/>
</dbReference>
<evidence type="ECO:0000313" key="3">
    <source>
        <dbReference type="Proteomes" id="UP001148838"/>
    </source>
</evidence>
<feature type="compositionally biased region" description="Basic and acidic residues" evidence="1">
    <location>
        <begin position="27"/>
        <end position="49"/>
    </location>
</feature>
<evidence type="ECO:0000256" key="1">
    <source>
        <dbReference type="SAM" id="MobiDB-lite"/>
    </source>
</evidence>
<evidence type="ECO:0000313" key="2">
    <source>
        <dbReference type="EMBL" id="KAJ4444370.1"/>
    </source>
</evidence>
<reference evidence="2 3" key="1">
    <citation type="journal article" date="2022" name="Allergy">
        <title>Genome assembly and annotation of Periplaneta americana reveal a comprehensive cockroach allergen profile.</title>
        <authorList>
            <person name="Wang L."/>
            <person name="Xiong Q."/>
            <person name="Saelim N."/>
            <person name="Wang L."/>
            <person name="Nong W."/>
            <person name="Wan A.T."/>
            <person name="Shi M."/>
            <person name="Liu X."/>
            <person name="Cao Q."/>
            <person name="Hui J.H.L."/>
            <person name="Sookrung N."/>
            <person name="Leung T.F."/>
            <person name="Tungtrongchitr A."/>
            <person name="Tsui S.K.W."/>
        </authorList>
    </citation>
    <scope>NUCLEOTIDE SEQUENCE [LARGE SCALE GENOMIC DNA]</scope>
    <source>
        <strain evidence="2">PWHHKU_190912</strain>
    </source>
</reference>